<dbReference type="AlphaFoldDB" id="A0A8J2TV16"/>
<dbReference type="InterPro" id="IPR002933">
    <property type="entry name" value="Peptidase_M20"/>
</dbReference>
<dbReference type="InterPro" id="IPR050072">
    <property type="entry name" value="Peptidase_M20A"/>
</dbReference>
<gene>
    <name evidence="3" type="ORF">GCM10011333_01420</name>
</gene>
<dbReference type="SUPFAM" id="SSF55031">
    <property type="entry name" value="Bacterial exopeptidase dimerisation domain"/>
    <property type="match status" value="1"/>
</dbReference>
<reference evidence="3" key="1">
    <citation type="journal article" date="2014" name="Int. J. Syst. Evol. Microbiol.">
        <title>Complete genome sequence of Corynebacterium casei LMG S-19264T (=DSM 44701T), isolated from a smear-ripened cheese.</title>
        <authorList>
            <consortium name="US DOE Joint Genome Institute (JGI-PGF)"/>
            <person name="Walter F."/>
            <person name="Albersmeier A."/>
            <person name="Kalinowski J."/>
            <person name="Ruckert C."/>
        </authorList>
    </citation>
    <scope>NUCLEOTIDE SEQUENCE</scope>
    <source>
        <strain evidence="3">CGMCC 1.12785</strain>
    </source>
</reference>
<dbReference type="PANTHER" id="PTHR43808">
    <property type="entry name" value="ACETYLORNITHINE DEACETYLASE"/>
    <property type="match status" value="1"/>
</dbReference>
<dbReference type="GO" id="GO:0046872">
    <property type="term" value="F:metal ion binding"/>
    <property type="evidence" value="ECO:0007669"/>
    <property type="project" value="UniProtKB-KW"/>
</dbReference>
<sequence length="396" mass="42866">MNLDRDESIRTLQRLVQFDSRTETPGESEVVEYVAERMSAHGLGTRLVDAGEGRLNAVGVWKGHGRGPRLMFNGHLDTNHVGEGWTVDPWEGRVADGHIYGIGVSNMKAGCAAYLRAVEELAAEGFQPAGDVVLTHVVGELQNGIGTLALLQDGWSADFFINCEPTDLAAMTMHAGSINFRVVLRGRTRHLSKREEAVDVIPAAMALVPMLNGLVFSGAEDPDHRAVNRCHIGLVRAGIGESLDESRPPQIADVAHLTGSARFAPGQTVAGVLEDIRREAAAVQDLIPGLHVEVLWLDEIQKRPYFPPFEAHTDSLLVRTLNQEWADLRGASQPTGLLFPSSFFGSDAAHLAATGMPGVVCGPGGQFNTMPDERVAVDDYLDAIQLYKRVIVRLCG</sequence>
<dbReference type="Gene3D" id="3.30.70.360">
    <property type="match status" value="1"/>
</dbReference>
<evidence type="ECO:0000313" key="4">
    <source>
        <dbReference type="Proteomes" id="UP000616114"/>
    </source>
</evidence>
<organism evidence="3 4">
    <name type="scientific">Sediminivirga luteola</name>
    <dbReference type="NCBI Taxonomy" id="1774748"/>
    <lineage>
        <taxon>Bacteria</taxon>
        <taxon>Bacillati</taxon>
        <taxon>Actinomycetota</taxon>
        <taxon>Actinomycetes</taxon>
        <taxon>Micrococcales</taxon>
        <taxon>Brevibacteriaceae</taxon>
        <taxon>Sediminivirga</taxon>
    </lineage>
</organism>
<dbReference type="GO" id="GO:0016787">
    <property type="term" value="F:hydrolase activity"/>
    <property type="evidence" value="ECO:0007669"/>
    <property type="project" value="UniProtKB-KW"/>
</dbReference>
<comment type="caution">
    <text evidence="3">The sequence shown here is derived from an EMBL/GenBank/DDBJ whole genome shotgun (WGS) entry which is preliminary data.</text>
</comment>
<dbReference type="EMBL" id="BMFY01000001">
    <property type="protein sequence ID" value="GGA02577.1"/>
    <property type="molecule type" value="Genomic_DNA"/>
</dbReference>
<dbReference type="Pfam" id="PF01546">
    <property type="entry name" value="Peptidase_M20"/>
    <property type="match status" value="1"/>
</dbReference>
<accession>A0A8J2TV16</accession>
<dbReference type="Gene3D" id="3.40.630.10">
    <property type="entry name" value="Zn peptidases"/>
    <property type="match status" value="2"/>
</dbReference>
<dbReference type="InterPro" id="IPR036264">
    <property type="entry name" value="Bact_exopeptidase_dim_dom"/>
</dbReference>
<name>A0A8J2TV16_9MICO</name>
<proteinExistence type="predicted"/>
<protein>
    <submittedName>
        <fullName evidence="3">Acetylornithine deacetylase</fullName>
    </submittedName>
</protein>
<keyword evidence="1" id="KW-0479">Metal-binding</keyword>
<evidence type="ECO:0000313" key="3">
    <source>
        <dbReference type="EMBL" id="GGA02577.1"/>
    </source>
</evidence>
<evidence type="ECO:0000256" key="1">
    <source>
        <dbReference type="ARBA" id="ARBA00022723"/>
    </source>
</evidence>
<dbReference type="Proteomes" id="UP000616114">
    <property type="component" value="Unassembled WGS sequence"/>
</dbReference>
<dbReference type="SUPFAM" id="SSF53187">
    <property type="entry name" value="Zn-dependent exopeptidases"/>
    <property type="match status" value="1"/>
</dbReference>
<keyword evidence="2" id="KW-0378">Hydrolase</keyword>
<dbReference type="RefSeq" id="WP_229744837.1">
    <property type="nucleotide sequence ID" value="NZ_BMFY01000001.1"/>
</dbReference>
<keyword evidence="4" id="KW-1185">Reference proteome</keyword>
<evidence type="ECO:0000256" key="2">
    <source>
        <dbReference type="ARBA" id="ARBA00022801"/>
    </source>
</evidence>
<reference evidence="3" key="2">
    <citation type="submission" date="2020-09" db="EMBL/GenBank/DDBJ databases">
        <authorList>
            <person name="Sun Q."/>
            <person name="Zhou Y."/>
        </authorList>
    </citation>
    <scope>NUCLEOTIDE SEQUENCE</scope>
    <source>
        <strain evidence="3">CGMCC 1.12785</strain>
    </source>
</reference>